<dbReference type="PROSITE" id="PS00626">
    <property type="entry name" value="RCC1_2"/>
    <property type="match status" value="1"/>
</dbReference>
<dbReference type="Pfam" id="PF13540">
    <property type="entry name" value="RCC1_2"/>
    <property type="match status" value="1"/>
</dbReference>
<dbReference type="STRING" id="1392247.A0A3N4L0P0"/>
<sequence length="597" mass="64655">MFKQTTSSLCWFSRAIPGRVLSTRTTLCRSISTARTAKPVIGKGPSALIATAIVGGFVIYQLATEPVIRAEEIAVVSPAAVDLKSKLSAQHVQVKNSWEHPGVYAWGNNVGRVVAPDSNEDLIKSPRRISAFDNVLLRDLKLDRNIGVAVNEKGDILQWGTGYAPDIKEPEKTLTGKDITTVEISGDRVFALSKDGKIYSLPMSKKDQTESTKLSESSWIPGVSSESKISYRLLKPELGYFESISKIASGRDHILILTSSGRVFSAAASYHYPSKGELGIPGLTFVTRPKDKPYDTCHEITHLSDYKITQIAAGDHHSLVLDDAGRVFSFGDNTSGQLGFPYNSETNHIEVPTLLTFQGMYDTKQIVPKVKKIEAGGANSYFCVDAENIANGKVSADLFSCGTGIFGNLGNGRWTHVQGTPTKVKALSGLFEYDDKANSIVPIRLSSLSVGATHISATMQNLTNVEASTSTTSPAHDVNFGFDVLWWGNNEFYQLGTGKRNNTSVPVYIPPLEPMVAEMMIDESSMTGSSSTGDLTRKSGIIGGKGDEVGSARFTRKDQVHRFQATPKKKVNINGKNVEVEQRVACGRGNSAVYSAV</sequence>
<evidence type="ECO:0000256" key="2">
    <source>
        <dbReference type="SAM" id="MobiDB-lite"/>
    </source>
</evidence>
<dbReference type="PROSITE" id="PS50012">
    <property type="entry name" value="RCC1_3"/>
    <property type="match status" value="2"/>
</dbReference>
<keyword evidence="4" id="KW-1185">Reference proteome</keyword>
<evidence type="ECO:0000256" key="1">
    <source>
        <dbReference type="PROSITE-ProRule" id="PRU00235"/>
    </source>
</evidence>
<dbReference type="InterPro" id="IPR053245">
    <property type="entry name" value="MitoProcess-Associated"/>
</dbReference>
<reference evidence="3 4" key="1">
    <citation type="journal article" date="2018" name="Nat. Ecol. Evol.">
        <title>Pezizomycetes genomes reveal the molecular basis of ectomycorrhizal truffle lifestyle.</title>
        <authorList>
            <person name="Murat C."/>
            <person name="Payen T."/>
            <person name="Noel B."/>
            <person name="Kuo A."/>
            <person name="Morin E."/>
            <person name="Chen J."/>
            <person name="Kohler A."/>
            <person name="Krizsan K."/>
            <person name="Balestrini R."/>
            <person name="Da Silva C."/>
            <person name="Montanini B."/>
            <person name="Hainaut M."/>
            <person name="Levati E."/>
            <person name="Barry K.W."/>
            <person name="Belfiori B."/>
            <person name="Cichocki N."/>
            <person name="Clum A."/>
            <person name="Dockter R.B."/>
            <person name="Fauchery L."/>
            <person name="Guy J."/>
            <person name="Iotti M."/>
            <person name="Le Tacon F."/>
            <person name="Lindquist E.A."/>
            <person name="Lipzen A."/>
            <person name="Malagnac F."/>
            <person name="Mello A."/>
            <person name="Molinier V."/>
            <person name="Miyauchi S."/>
            <person name="Poulain J."/>
            <person name="Riccioni C."/>
            <person name="Rubini A."/>
            <person name="Sitrit Y."/>
            <person name="Splivallo R."/>
            <person name="Traeger S."/>
            <person name="Wang M."/>
            <person name="Zifcakova L."/>
            <person name="Wipf D."/>
            <person name="Zambonelli A."/>
            <person name="Paolocci F."/>
            <person name="Nowrousian M."/>
            <person name="Ottonello S."/>
            <person name="Baldrian P."/>
            <person name="Spatafora J.W."/>
            <person name="Henrissat B."/>
            <person name="Nagy L.G."/>
            <person name="Aury J.M."/>
            <person name="Wincker P."/>
            <person name="Grigoriev I.V."/>
            <person name="Bonfante P."/>
            <person name="Martin F.M."/>
        </authorList>
    </citation>
    <scope>NUCLEOTIDE SEQUENCE [LARGE SCALE GENOMIC DNA]</scope>
    <source>
        <strain evidence="3 4">CCBAS932</strain>
    </source>
</reference>
<feature type="repeat" description="RCC1" evidence="1">
    <location>
        <begin position="261"/>
        <end position="324"/>
    </location>
</feature>
<name>A0A3N4L0P0_9PEZI</name>
<dbReference type="Gene3D" id="2.130.10.30">
    <property type="entry name" value="Regulator of chromosome condensation 1/beta-lactamase-inhibitor protein II"/>
    <property type="match status" value="1"/>
</dbReference>
<feature type="region of interest" description="Disordered" evidence="2">
    <location>
        <begin position="525"/>
        <end position="548"/>
    </location>
</feature>
<dbReference type="InterPro" id="IPR000408">
    <property type="entry name" value="Reg_chr_condens"/>
</dbReference>
<evidence type="ECO:0000313" key="4">
    <source>
        <dbReference type="Proteomes" id="UP000277580"/>
    </source>
</evidence>
<accession>A0A3N4L0P0</accession>
<dbReference type="InParanoid" id="A0A3N4L0P0"/>
<proteinExistence type="predicted"/>
<dbReference type="AlphaFoldDB" id="A0A3N4L0P0"/>
<feature type="compositionally biased region" description="Polar residues" evidence="2">
    <location>
        <begin position="525"/>
        <end position="534"/>
    </location>
</feature>
<gene>
    <name evidence="3" type="ORF">P167DRAFT_563272</name>
</gene>
<dbReference type="EMBL" id="ML119114">
    <property type="protein sequence ID" value="RPB15288.1"/>
    <property type="molecule type" value="Genomic_DNA"/>
</dbReference>
<dbReference type="FunCoup" id="A0A3N4L0P0">
    <property type="interactions" value="23"/>
</dbReference>
<evidence type="ECO:0000313" key="3">
    <source>
        <dbReference type="EMBL" id="RPB15288.1"/>
    </source>
</evidence>
<dbReference type="Proteomes" id="UP000277580">
    <property type="component" value="Unassembled WGS sequence"/>
</dbReference>
<dbReference type="PRINTS" id="PR00633">
    <property type="entry name" value="RCCNDNSATION"/>
</dbReference>
<protein>
    <submittedName>
        <fullName evidence="3">RCC1/BLIP-II</fullName>
    </submittedName>
</protein>
<organism evidence="3 4">
    <name type="scientific">Morchella conica CCBAS932</name>
    <dbReference type="NCBI Taxonomy" id="1392247"/>
    <lineage>
        <taxon>Eukaryota</taxon>
        <taxon>Fungi</taxon>
        <taxon>Dikarya</taxon>
        <taxon>Ascomycota</taxon>
        <taxon>Pezizomycotina</taxon>
        <taxon>Pezizomycetes</taxon>
        <taxon>Pezizales</taxon>
        <taxon>Morchellaceae</taxon>
        <taxon>Morchella</taxon>
    </lineage>
</organism>
<feature type="repeat" description="RCC1" evidence="1">
    <location>
        <begin position="325"/>
        <end position="386"/>
    </location>
</feature>
<dbReference type="PANTHER" id="PTHR47563:SF1">
    <property type="entry name" value="PROTEIN FMP25, MITOCHONDRIAL"/>
    <property type="match status" value="1"/>
</dbReference>
<dbReference type="PANTHER" id="PTHR47563">
    <property type="entry name" value="PROTEIN FMP25, MITOCHONDRIAL"/>
    <property type="match status" value="1"/>
</dbReference>
<dbReference type="OrthoDB" id="10256179at2759"/>
<dbReference type="GO" id="GO:0005743">
    <property type="term" value="C:mitochondrial inner membrane"/>
    <property type="evidence" value="ECO:0007669"/>
    <property type="project" value="TreeGrafter"/>
</dbReference>
<dbReference type="SUPFAM" id="SSF50985">
    <property type="entry name" value="RCC1/BLIP-II"/>
    <property type="match status" value="1"/>
</dbReference>
<dbReference type="Pfam" id="PF00415">
    <property type="entry name" value="RCC1"/>
    <property type="match status" value="1"/>
</dbReference>
<dbReference type="GO" id="GO:0034551">
    <property type="term" value="P:mitochondrial respiratory chain complex III assembly"/>
    <property type="evidence" value="ECO:0007669"/>
    <property type="project" value="TreeGrafter"/>
</dbReference>
<dbReference type="InterPro" id="IPR009091">
    <property type="entry name" value="RCC1/BLIP-II"/>
</dbReference>